<dbReference type="Proteomes" id="UP001190700">
    <property type="component" value="Unassembled WGS sequence"/>
</dbReference>
<comment type="caution">
    <text evidence="1">The sequence shown here is derived from an EMBL/GenBank/DDBJ whole genome shotgun (WGS) entry which is preliminary data.</text>
</comment>
<name>A0AAE0LFD7_9CHLO</name>
<sequence>MSWCGLGPRKPKETEDTGFLTVDFDIGDARSEALEQQLNATDLAKCREVYPVPGTSKIYALGGESAKHNAQESYSTIKNPDTGADIFLVTQAWAGKCVVLRNLNGVPLIHAILRPDSTSLEIIMGGAVAAVITGISCSTAHSKPAFPWMAAREHDGVCSYADMKARIVPDETLSRTLTGEGGGAVVAAYKVVAEHLGNEDVAFKYMGDVGVTNPCSKDEAVKSSLAKSLESFGGELHSSLVSASVKSDSGLQALLIVKHRRWGEGAAGSWEDDHLVLLLATICMYNTVAEWRARLKQSIAPIEAAAAKKKKSTCSIA</sequence>
<dbReference type="AlphaFoldDB" id="A0AAE0LFD7"/>
<organism evidence="1 2">
    <name type="scientific">Cymbomonas tetramitiformis</name>
    <dbReference type="NCBI Taxonomy" id="36881"/>
    <lineage>
        <taxon>Eukaryota</taxon>
        <taxon>Viridiplantae</taxon>
        <taxon>Chlorophyta</taxon>
        <taxon>Pyramimonadophyceae</taxon>
        <taxon>Pyramimonadales</taxon>
        <taxon>Pyramimonadaceae</taxon>
        <taxon>Cymbomonas</taxon>
    </lineage>
</organism>
<gene>
    <name evidence="1" type="ORF">CYMTET_9520</name>
</gene>
<protein>
    <submittedName>
        <fullName evidence="1">Uncharacterized protein</fullName>
    </submittedName>
</protein>
<proteinExistence type="predicted"/>
<evidence type="ECO:0000313" key="1">
    <source>
        <dbReference type="EMBL" id="KAK3282755.1"/>
    </source>
</evidence>
<reference evidence="1 2" key="1">
    <citation type="journal article" date="2015" name="Genome Biol. Evol.">
        <title>Comparative Genomics of a Bacterivorous Green Alga Reveals Evolutionary Causalities and Consequences of Phago-Mixotrophic Mode of Nutrition.</title>
        <authorList>
            <person name="Burns J.A."/>
            <person name="Paasch A."/>
            <person name="Narechania A."/>
            <person name="Kim E."/>
        </authorList>
    </citation>
    <scope>NUCLEOTIDE SEQUENCE [LARGE SCALE GENOMIC DNA]</scope>
    <source>
        <strain evidence="1 2">PLY_AMNH</strain>
    </source>
</reference>
<accession>A0AAE0LFD7</accession>
<keyword evidence="2" id="KW-1185">Reference proteome</keyword>
<evidence type="ECO:0000313" key="2">
    <source>
        <dbReference type="Proteomes" id="UP001190700"/>
    </source>
</evidence>
<dbReference type="EMBL" id="LGRX02003167">
    <property type="protein sequence ID" value="KAK3282755.1"/>
    <property type="molecule type" value="Genomic_DNA"/>
</dbReference>